<organism evidence="11 12">
    <name type="scientific">Leuconostoc litchii</name>
    <dbReference type="NCBI Taxonomy" id="1981069"/>
    <lineage>
        <taxon>Bacteria</taxon>
        <taxon>Bacillati</taxon>
        <taxon>Bacillota</taxon>
        <taxon>Bacilli</taxon>
        <taxon>Lactobacillales</taxon>
        <taxon>Lactobacillaceae</taxon>
        <taxon>Leuconostoc</taxon>
    </lineage>
</organism>
<dbReference type="InterPro" id="IPR003691">
    <property type="entry name" value="FluC"/>
</dbReference>
<reference evidence="11 12" key="1">
    <citation type="submission" date="2019-01" db="EMBL/GenBank/DDBJ databases">
        <title>Leuconostoc litchii sp. nov., a novel lactic acid bacterium isolated from lychee.</title>
        <authorList>
            <person name="Wang L.-T."/>
        </authorList>
    </citation>
    <scope>NUCLEOTIDE SEQUENCE [LARGE SCALE GENOMIC DNA]</scope>
    <source>
        <strain evidence="11 12">MB7</strain>
    </source>
</reference>
<dbReference type="GO" id="GO:0062054">
    <property type="term" value="F:fluoride channel activity"/>
    <property type="evidence" value="ECO:0007669"/>
    <property type="project" value="UniProtKB-UniRule"/>
</dbReference>
<comment type="catalytic activity">
    <reaction evidence="8">
        <text>fluoride(in) = fluoride(out)</text>
        <dbReference type="Rhea" id="RHEA:76159"/>
        <dbReference type="ChEBI" id="CHEBI:17051"/>
    </reaction>
    <physiologicalReaction direction="left-to-right" evidence="8">
        <dbReference type="Rhea" id="RHEA:76160"/>
    </physiologicalReaction>
</comment>
<feature type="binding site" evidence="10">
    <location>
        <position position="82"/>
    </location>
    <ligand>
        <name>Na(+)</name>
        <dbReference type="ChEBI" id="CHEBI:29101"/>
        <note>structural</note>
    </ligand>
</feature>
<keyword evidence="2 10" id="KW-1003">Cell membrane</keyword>
<name>A0A6P2CLJ2_9LACO</name>
<feature type="binding site" evidence="10">
    <location>
        <position position="79"/>
    </location>
    <ligand>
        <name>Na(+)</name>
        <dbReference type="ChEBI" id="CHEBI:29101"/>
        <note>structural</note>
    </ligand>
</feature>
<dbReference type="PANTHER" id="PTHR28259">
    <property type="entry name" value="FLUORIDE EXPORT PROTEIN 1-RELATED"/>
    <property type="match status" value="1"/>
</dbReference>
<evidence type="ECO:0000256" key="8">
    <source>
        <dbReference type="ARBA" id="ARBA00035585"/>
    </source>
</evidence>
<evidence type="ECO:0000256" key="9">
    <source>
        <dbReference type="ARBA" id="ARBA00049940"/>
    </source>
</evidence>
<keyword evidence="6 10" id="KW-0407">Ion channel</keyword>
<evidence type="ECO:0000256" key="7">
    <source>
        <dbReference type="ARBA" id="ARBA00035120"/>
    </source>
</evidence>
<comment type="function">
    <text evidence="9 10">Fluoride-specific ion channel. Important for reducing fluoride concentration in the cell, thus reducing its toxicity.</text>
</comment>
<gene>
    <name evidence="10" type="primary">fluC</name>
    <name evidence="10" type="synonym">crcB</name>
    <name evidence="11" type="ORF">ESZ47_08690</name>
</gene>
<feature type="transmembrane region" description="Helical" evidence="10">
    <location>
        <begin position="72"/>
        <end position="89"/>
    </location>
</feature>
<comment type="similarity">
    <text evidence="7 10">Belongs to the fluoride channel Fluc/FEX (TC 1.A.43) family.</text>
</comment>
<feature type="transmembrane region" description="Helical" evidence="10">
    <location>
        <begin position="95"/>
        <end position="117"/>
    </location>
</feature>
<keyword evidence="10" id="KW-0813">Transport</keyword>
<keyword evidence="10" id="KW-0406">Ion transport</keyword>
<evidence type="ECO:0000256" key="4">
    <source>
        <dbReference type="ARBA" id="ARBA00022989"/>
    </source>
</evidence>
<evidence type="ECO:0000256" key="3">
    <source>
        <dbReference type="ARBA" id="ARBA00022692"/>
    </source>
</evidence>
<keyword evidence="3 10" id="KW-0812">Transmembrane</keyword>
<keyword evidence="10" id="KW-0915">Sodium</keyword>
<keyword evidence="4 10" id="KW-1133">Transmembrane helix</keyword>
<dbReference type="RefSeq" id="WP_148606594.1">
    <property type="nucleotide sequence ID" value="NZ_BSUV01000001.1"/>
</dbReference>
<accession>A0A6P2CLJ2</accession>
<dbReference type="Proteomes" id="UP000442244">
    <property type="component" value="Unassembled WGS sequence"/>
</dbReference>
<evidence type="ECO:0000256" key="6">
    <source>
        <dbReference type="ARBA" id="ARBA00023303"/>
    </source>
</evidence>
<dbReference type="AlphaFoldDB" id="A0A6P2CLJ2"/>
<comment type="subcellular location">
    <subcellularLocation>
        <location evidence="1 10">Cell membrane</location>
        <topology evidence="1 10">Multi-pass membrane protein</topology>
    </subcellularLocation>
</comment>
<comment type="caution">
    <text evidence="11">The sequence shown here is derived from an EMBL/GenBank/DDBJ whole genome shotgun (WGS) entry which is preliminary data.</text>
</comment>
<evidence type="ECO:0000256" key="2">
    <source>
        <dbReference type="ARBA" id="ARBA00022475"/>
    </source>
</evidence>
<evidence type="ECO:0000313" key="12">
    <source>
        <dbReference type="Proteomes" id="UP000442244"/>
    </source>
</evidence>
<keyword evidence="12" id="KW-1185">Reference proteome</keyword>
<dbReference type="Pfam" id="PF02537">
    <property type="entry name" value="CRCB"/>
    <property type="match status" value="1"/>
</dbReference>
<comment type="activity regulation">
    <text evidence="10">Na(+) is not transported, but it plays an essential structural role and its presence is essential for fluoride channel function.</text>
</comment>
<proteinExistence type="inferred from homology"/>
<sequence>MQNQKNFLSELLVTGLGGSIGGTIRYELSLIPVIGPMPVMTILINWSGTFLLAMLGSYLAYHRSRLQRWQSFIGTGILGGFTTFSTMILQLHQQLYINVVNALIYLVLTLGGGLVMLKLGKFIGRRVGEVHV</sequence>
<dbReference type="GO" id="GO:0140114">
    <property type="term" value="P:cellular detoxification of fluoride"/>
    <property type="evidence" value="ECO:0007669"/>
    <property type="project" value="UniProtKB-UniRule"/>
</dbReference>
<dbReference type="HAMAP" id="MF_00454">
    <property type="entry name" value="FluC"/>
    <property type="match status" value="1"/>
</dbReference>
<evidence type="ECO:0000256" key="1">
    <source>
        <dbReference type="ARBA" id="ARBA00004651"/>
    </source>
</evidence>
<evidence type="ECO:0000256" key="5">
    <source>
        <dbReference type="ARBA" id="ARBA00023136"/>
    </source>
</evidence>
<keyword evidence="10" id="KW-0479">Metal-binding</keyword>
<dbReference type="OrthoDB" id="2143932at2"/>
<evidence type="ECO:0000256" key="10">
    <source>
        <dbReference type="HAMAP-Rule" id="MF_00454"/>
    </source>
</evidence>
<protein>
    <recommendedName>
        <fullName evidence="10">Fluoride-specific ion channel FluC</fullName>
    </recommendedName>
</protein>
<keyword evidence="5 10" id="KW-0472">Membrane</keyword>
<dbReference type="GO" id="GO:0005886">
    <property type="term" value="C:plasma membrane"/>
    <property type="evidence" value="ECO:0007669"/>
    <property type="project" value="UniProtKB-SubCell"/>
</dbReference>
<evidence type="ECO:0000313" key="11">
    <source>
        <dbReference type="EMBL" id="TYC46138.1"/>
    </source>
</evidence>
<dbReference type="PANTHER" id="PTHR28259:SF1">
    <property type="entry name" value="FLUORIDE EXPORT PROTEIN 1-RELATED"/>
    <property type="match status" value="1"/>
</dbReference>
<dbReference type="EMBL" id="SDGY01000008">
    <property type="protein sequence ID" value="TYC46138.1"/>
    <property type="molecule type" value="Genomic_DNA"/>
</dbReference>
<dbReference type="GO" id="GO:0046872">
    <property type="term" value="F:metal ion binding"/>
    <property type="evidence" value="ECO:0007669"/>
    <property type="project" value="UniProtKB-KW"/>
</dbReference>
<feature type="transmembrane region" description="Helical" evidence="10">
    <location>
        <begin position="38"/>
        <end position="60"/>
    </location>
</feature>
<feature type="transmembrane region" description="Helical" evidence="10">
    <location>
        <begin position="7"/>
        <end position="26"/>
    </location>
</feature>